<dbReference type="EMBL" id="CACVKT020000344">
    <property type="protein sequence ID" value="CAC5358311.1"/>
    <property type="molecule type" value="Genomic_DNA"/>
</dbReference>
<dbReference type="Proteomes" id="UP000507470">
    <property type="component" value="Unassembled WGS sequence"/>
</dbReference>
<dbReference type="OrthoDB" id="5988093at2759"/>
<name>A0A6J7ZZI1_MYTCO</name>
<reference evidence="1 2" key="1">
    <citation type="submission" date="2020-06" db="EMBL/GenBank/DDBJ databases">
        <authorList>
            <person name="Li R."/>
            <person name="Bekaert M."/>
        </authorList>
    </citation>
    <scope>NUCLEOTIDE SEQUENCE [LARGE SCALE GENOMIC DNA]</scope>
    <source>
        <strain evidence="2">wild</strain>
    </source>
</reference>
<gene>
    <name evidence="1" type="ORF">MCOR_1615</name>
</gene>
<dbReference type="AlphaFoldDB" id="A0A6J7ZZI1"/>
<evidence type="ECO:0000313" key="1">
    <source>
        <dbReference type="EMBL" id="CAC5358311.1"/>
    </source>
</evidence>
<keyword evidence="2" id="KW-1185">Reference proteome</keyword>
<organism evidence="1 2">
    <name type="scientific">Mytilus coruscus</name>
    <name type="common">Sea mussel</name>
    <dbReference type="NCBI Taxonomy" id="42192"/>
    <lineage>
        <taxon>Eukaryota</taxon>
        <taxon>Metazoa</taxon>
        <taxon>Spiralia</taxon>
        <taxon>Lophotrochozoa</taxon>
        <taxon>Mollusca</taxon>
        <taxon>Bivalvia</taxon>
        <taxon>Autobranchia</taxon>
        <taxon>Pteriomorphia</taxon>
        <taxon>Mytilida</taxon>
        <taxon>Mytiloidea</taxon>
        <taxon>Mytilidae</taxon>
        <taxon>Mytilinae</taxon>
        <taxon>Mytilus</taxon>
    </lineage>
</organism>
<sequence>MTEPTEPRPLKRTIPPDLQRQVEDIQKKIPRTTGPHDDLDDSKKRLLVVGICLHTIISPVLRNYVVPVVTKLCYSLTKLHKINQQTFGSYLKKYPPTNKELNYEAINSNKDTFKWKRALYDYRVKSPVDLSRLFLQTHMAHSTTFDDSCDSSALLGIIINVDRFQAVIQSDTAKKYKEHDVKLDDNTNETHNIPYFEHNISLVSEGAPGSTDPIQWNRFLHKMANELNINCSQDVEKDEARRSYLSSRLKPGQATNLQLPLEGTTFEMFKM</sequence>
<accession>A0A6J7ZZI1</accession>
<evidence type="ECO:0000313" key="2">
    <source>
        <dbReference type="Proteomes" id="UP000507470"/>
    </source>
</evidence>
<proteinExistence type="predicted"/>
<protein>
    <submittedName>
        <fullName evidence="1">Uncharacterized protein</fullName>
    </submittedName>
</protein>